<sequence>MSDKQNPQDSHQAEREQAAAQVSAIDMVSGATGVAQLLPFGWNVPRVFGKTNFEGHALNDMIDMVESAKPEDLELAGTALLNAQTAIEDAAEELEGHITRVDWEGESGEAFRKWGANLVIHARKLAAFADAAGTQITAAATGLASVRSAMPPRDTREDPKAVADIPTPKQIESNAEYAAAVKAEKDRQEAINQMNRLASFYAVSEEIMAAQEPPTFEPMPDVGVPKPAPSYRAPIERSDGEVQSPGGLAAVRESVVAGYDTPTTGTEHARSGDTTPPLRKVDDSAIPQDGNVGTRIDSVGTMLPQETTRPLTNAPHAVTGPSGNGGITPPFPSGTVPPAQRGLAGRTSSFGGANGSRAPISAQGRTGTPSGTLGGRGTTGPMGHATTTGQSGARGSSASPMGRGVSGGMPRTVGGPVGDRSGGASATGAARGNGIVGGRPAAGPQGVTGSKVPRGTVVGAGGNTGSGAPAGQIGQRGVIGAPNSTPGARPAQTARPAAGNADGVVGTPKGRAPSGRSGGPAGGGAGAPHGRTGNRRNTNRRDREGESQPETPRRNTPPVTD</sequence>
<organism evidence="2 3">
    <name type="scientific">Streptomyces azureus</name>
    <dbReference type="NCBI Taxonomy" id="146537"/>
    <lineage>
        <taxon>Bacteria</taxon>
        <taxon>Bacillati</taxon>
        <taxon>Actinomycetota</taxon>
        <taxon>Actinomycetes</taxon>
        <taxon>Kitasatosporales</taxon>
        <taxon>Streptomycetaceae</taxon>
        <taxon>Streptomyces</taxon>
    </lineage>
</organism>
<feature type="compositionally biased region" description="Polar residues" evidence="1">
    <location>
        <begin position="385"/>
        <end position="399"/>
    </location>
</feature>
<protein>
    <submittedName>
        <fullName evidence="2">Collagen triple helix repeat family protein</fullName>
    </submittedName>
</protein>
<dbReference type="PATRIC" id="fig|146537.3.peg.1115"/>
<proteinExistence type="predicted"/>
<reference evidence="2" key="1">
    <citation type="journal article" date="2015" name="Genome Announc.">
        <title>Draft Genome Sequence of Thiostrepton-Producing Streptomyces azureus ATCC 14921.</title>
        <authorList>
            <person name="Sakihara K."/>
            <person name="Maeda J."/>
            <person name="Tashiro K."/>
            <person name="Fujino Y."/>
            <person name="Kuhara S."/>
            <person name="Ohshima T."/>
            <person name="Ogata S."/>
            <person name="Doi K."/>
        </authorList>
    </citation>
    <scope>NUCLEOTIDE SEQUENCE [LARGE SCALE GENOMIC DNA]</scope>
    <source>
        <strain evidence="2">ATCC14921</strain>
    </source>
</reference>
<evidence type="ECO:0000313" key="2">
    <source>
        <dbReference type="EMBL" id="GAP46321.1"/>
    </source>
</evidence>
<dbReference type="InterPro" id="IPR038332">
    <property type="entry name" value="PPE_sf"/>
</dbReference>
<keyword evidence="3" id="KW-1185">Reference proteome</keyword>
<accession>A0A0K8PEK3</accession>
<dbReference type="Gene3D" id="1.20.1260.20">
    <property type="entry name" value="PPE superfamily"/>
    <property type="match status" value="1"/>
</dbReference>
<evidence type="ECO:0000313" key="3">
    <source>
        <dbReference type="Proteomes" id="UP000053859"/>
    </source>
</evidence>
<feature type="region of interest" description="Disordered" evidence="1">
    <location>
        <begin position="308"/>
        <end position="561"/>
    </location>
</feature>
<dbReference type="EMBL" id="DF968211">
    <property type="protein sequence ID" value="GAP46321.1"/>
    <property type="molecule type" value="Genomic_DNA"/>
</dbReference>
<dbReference type="Proteomes" id="UP000053859">
    <property type="component" value="Unassembled WGS sequence"/>
</dbReference>
<dbReference type="RefSeq" id="WP_167745680.1">
    <property type="nucleotide sequence ID" value="NZ_DF968211.1"/>
</dbReference>
<feature type="compositionally biased region" description="Low complexity" evidence="1">
    <location>
        <begin position="422"/>
        <end position="433"/>
    </location>
</feature>
<evidence type="ECO:0000256" key="1">
    <source>
        <dbReference type="SAM" id="MobiDB-lite"/>
    </source>
</evidence>
<dbReference type="AlphaFoldDB" id="A0A0K8PEK3"/>
<keyword evidence="2" id="KW-0176">Collagen</keyword>
<name>A0A0K8PEK3_STRAJ</name>
<feature type="compositionally biased region" description="Gly residues" evidence="1">
    <location>
        <begin position="516"/>
        <end position="527"/>
    </location>
</feature>
<gene>
    <name evidence="2" type="ORF">SAZU_1059</name>
</gene>
<feature type="region of interest" description="Disordered" evidence="1">
    <location>
        <begin position="261"/>
        <end position="295"/>
    </location>
</feature>